<proteinExistence type="predicted"/>
<evidence type="ECO:0000313" key="1">
    <source>
        <dbReference type="EMBL" id="KAF4366751.1"/>
    </source>
</evidence>
<dbReference type="EMBL" id="JAATIP010000148">
    <property type="protein sequence ID" value="KAF4366751.1"/>
    <property type="molecule type" value="Genomic_DNA"/>
</dbReference>
<protein>
    <submittedName>
        <fullName evidence="2">Uncharacterized protein</fullName>
    </submittedName>
</protein>
<reference evidence="3 4" key="1">
    <citation type="journal article" date="2020" name="bioRxiv">
        <title>Sequence and annotation of 42 cannabis genomes reveals extensive copy number variation in cannabinoid synthesis and pathogen resistance genes.</title>
        <authorList>
            <person name="Mckernan K.J."/>
            <person name="Helbert Y."/>
            <person name="Kane L.T."/>
            <person name="Ebling H."/>
            <person name="Zhang L."/>
            <person name="Liu B."/>
            <person name="Eaton Z."/>
            <person name="Mclaughlin S."/>
            <person name="Kingan S."/>
            <person name="Baybayan P."/>
            <person name="Concepcion G."/>
            <person name="Jordan M."/>
            <person name="Riva A."/>
            <person name="Barbazuk W."/>
            <person name="Harkins T."/>
        </authorList>
    </citation>
    <scope>NUCLEOTIDE SEQUENCE [LARGE SCALE GENOMIC DNA]</scope>
    <source>
        <strain evidence="3 4">cv. Jamaican Lion 4</strain>
        <strain evidence="2">Father</strain>
        <strain evidence="1">Mother</strain>
        <tissue evidence="2">Leaf</tissue>
    </source>
</reference>
<dbReference type="AlphaFoldDB" id="A0A7J6I3Y2"/>
<accession>A0A7J6I3Y2</accession>
<sequence length="63" mass="7229">MKIKFHPSRKYQVVEFNPEHIHITASPSKSHLHRSQRRITLAQASEIELAENSGIAPKAKKQK</sequence>
<organism evidence="2 4">
    <name type="scientific">Cannabis sativa</name>
    <name type="common">Hemp</name>
    <name type="synonym">Marijuana</name>
    <dbReference type="NCBI Taxonomy" id="3483"/>
    <lineage>
        <taxon>Eukaryota</taxon>
        <taxon>Viridiplantae</taxon>
        <taxon>Streptophyta</taxon>
        <taxon>Embryophyta</taxon>
        <taxon>Tracheophyta</taxon>
        <taxon>Spermatophyta</taxon>
        <taxon>Magnoliopsida</taxon>
        <taxon>eudicotyledons</taxon>
        <taxon>Gunneridae</taxon>
        <taxon>Pentapetalae</taxon>
        <taxon>rosids</taxon>
        <taxon>fabids</taxon>
        <taxon>Rosales</taxon>
        <taxon>Cannabaceae</taxon>
        <taxon>Cannabis</taxon>
    </lineage>
</organism>
<evidence type="ECO:0000313" key="3">
    <source>
        <dbReference type="Proteomes" id="UP000525078"/>
    </source>
</evidence>
<evidence type="ECO:0000313" key="4">
    <source>
        <dbReference type="Proteomes" id="UP000583929"/>
    </source>
</evidence>
<keyword evidence="4" id="KW-1185">Reference proteome</keyword>
<gene>
    <name evidence="1" type="ORF">F8388_020113</name>
    <name evidence="2" type="ORF">G4B88_017745</name>
</gene>
<comment type="caution">
    <text evidence="2">The sequence shown here is derived from an EMBL/GenBank/DDBJ whole genome shotgun (WGS) entry which is preliminary data.</text>
</comment>
<dbReference type="Proteomes" id="UP000583929">
    <property type="component" value="Unassembled WGS sequence"/>
</dbReference>
<dbReference type="Proteomes" id="UP000525078">
    <property type="component" value="Unassembled WGS sequence"/>
</dbReference>
<dbReference type="EMBL" id="JAATIQ010000009">
    <property type="protein sequence ID" value="KAF4402233.1"/>
    <property type="molecule type" value="Genomic_DNA"/>
</dbReference>
<evidence type="ECO:0000313" key="2">
    <source>
        <dbReference type="EMBL" id="KAF4402233.1"/>
    </source>
</evidence>
<name>A0A7J6I3Y2_CANSA</name>